<evidence type="ECO:0000256" key="5">
    <source>
        <dbReference type="ARBA" id="ARBA00022884"/>
    </source>
</evidence>
<dbReference type="GO" id="GO:0005829">
    <property type="term" value="C:cytosol"/>
    <property type="evidence" value="ECO:0007669"/>
    <property type="project" value="UniProtKB-ARBA"/>
</dbReference>
<comment type="function">
    <text evidence="8 9">Component of the signal recognition particle (SRP) complex, a ribonucleoprotein complex that mediates the cotranslational targeting of secretory and membrane proteins to the endoplasmic reticulum (ER). SRP9 together with SRP14 and the Alu portion of the SRP RNA, constitutes the elongation arrest domain of SRP. The complex of SRP9 and SRP14 is required for SRP RNA binding.</text>
</comment>
<dbReference type="SUPFAM" id="SSF54762">
    <property type="entry name" value="Signal recognition particle alu RNA binding heterodimer, SRP9/14"/>
    <property type="match status" value="1"/>
</dbReference>
<dbReference type="PANTHER" id="PTHR12834">
    <property type="entry name" value="SIGNAL RECOGNITION PARTICLE 9 KDA PROTEIN"/>
    <property type="match status" value="1"/>
</dbReference>
<evidence type="ECO:0000256" key="2">
    <source>
        <dbReference type="ARBA" id="ARBA00009193"/>
    </source>
</evidence>
<evidence type="ECO:0000256" key="8">
    <source>
        <dbReference type="ARBA" id="ARBA00045462"/>
    </source>
</evidence>
<dbReference type="AlphaFoldDB" id="A0A9N9ZZV5"/>
<dbReference type="GO" id="GO:0045900">
    <property type="term" value="P:negative regulation of translational elongation"/>
    <property type="evidence" value="ECO:0007669"/>
    <property type="project" value="InterPro"/>
</dbReference>
<organism evidence="11 12">
    <name type="scientific">Bemisia tabaci</name>
    <name type="common">Sweetpotato whitefly</name>
    <name type="synonym">Aleurodes tabaci</name>
    <dbReference type="NCBI Taxonomy" id="7038"/>
    <lineage>
        <taxon>Eukaryota</taxon>
        <taxon>Metazoa</taxon>
        <taxon>Ecdysozoa</taxon>
        <taxon>Arthropoda</taxon>
        <taxon>Hexapoda</taxon>
        <taxon>Insecta</taxon>
        <taxon>Pterygota</taxon>
        <taxon>Neoptera</taxon>
        <taxon>Paraneoptera</taxon>
        <taxon>Hemiptera</taxon>
        <taxon>Sternorrhyncha</taxon>
        <taxon>Aleyrodoidea</taxon>
        <taxon>Aleyrodidae</taxon>
        <taxon>Aleyrodinae</taxon>
        <taxon>Bemisia</taxon>
    </lineage>
</organism>
<dbReference type="KEGG" id="btab:109041153"/>
<dbReference type="PIRSF" id="PIRSF017029">
    <property type="entry name" value="Signal_recog_particle_SRP9"/>
    <property type="match status" value="1"/>
</dbReference>
<feature type="domain" description="SRP9" evidence="10">
    <location>
        <begin position="5"/>
        <end position="73"/>
    </location>
</feature>
<dbReference type="Proteomes" id="UP001152759">
    <property type="component" value="Chromosome 1"/>
</dbReference>
<reference evidence="11" key="1">
    <citation type="submission" date="2021-12" db="EMBL/GenBank/DDBJ databases">
        <authorList>
            <person name="King R."/>
        </authorList>
    </citation>
    <scope>NUCLEOTIDE SEQUENCE</scope>
</reference>
<dbReference type="GO" id="GO:0005786">
    <property type="term" value="C:signal recognition particle, endoplasmic reticulum targeting"/>
    <property type="evidence" value="ECO:0007669"/>
    <property type="project" value="UniProtKB-KW"/>
</dbReference>
<dbReference type="GO" id="GO:0006614">
    <property type="term" value="P:SRP-dependent cotranslational protein targeting to membrane"/>
    <property type="evidence" value="ECO:0007669"/>
    <property type="project" value="InterPro"/>
</dbReference>
<keyword evidence="5 9" id="KW-0694">RNA-binding</keyword>
<evidence type="ECO:0000259" key="10">
    <source>
        <dbReference type="Pfam" id="PF05486"/>
    </source>
</evidence>
<dbReference type="InterPro" id="IPR039432">
    <property type="entry name" value="SRP9_dom"/>
</dbReference>
<gene>
    <name evidence="11" type="ORF">BEMITA_LOCUS743</name>
</gene>
<keyword evidence="6 9" id="KW-0733">Signal recognition particle</keyword>
<name>A0A9N9ZZV5_BEMTA</name>
<dbReference type="InterPro" id="IPR009018">
    <property type="entry name" value="Signal_recog_particle_SRP9/14"/>
</dbReference>
<dbReference type="FunFam" id="3.30.720.10:FF:000001">
    <property type="entry name" value="Signal recognition particle 9 kDa protein"/>
    <property type="match status" value="1"/>
</dbReference>
<dbReference type="InterPro" id="IPR039914">
    <property type="entry name" value="SRP9-like"/>
</dbReference>
<evidence type="ECO:0000256" key="9">
    <source>
        <dbReference type="PIRNR" id="PIRNR017029"/>
    </source>
</evidence>
<evidence type="ECO:0000313" key="11">
    <source>
        <dbReference type="EMBL" id="CAH0381056.1"/>
    </source>
</evidence>
<comment type="subcellular location">
    <subcellularLocation>
        <location evidence="1 9">Cytoplasm</location>
    </subcellularLocation>
</comment>
<keyword evidence="7 9" id="KW-0687">Ribonucleoprotein</keyword>
<keyword evidence="4 9" id="KW-0963">Cytoplasm</keyword>
<dbReference type="Pfam" id="PF05486">
    <property type="entry name" value="SRP9-21"/>
    <property type="match status" value="1"/>
</dbReference>
<evidence type="ECO:0000256" key="1">
    <source>
        <dbReference type="ARBA" id="ARBA00004496"/>
    </source>
</evidence>
<evidence type="ECO:0000313" key="12">
    <source>
        <dbReference type="Proteomes" id="UP001152759"/>
    </source>
</evidence>
<proteinExistence type="inferred from homology"/>
<keyword evidence="12" id="KW-1185">Reference proteome</keyword>
<comment type="similarity">
    <text evidence="2 9">Belongs to the SRP9 family.</text>
</comment>
<protein>
    <recommendedName>
        <fullName evidence="3 9">Signal recognition particle 9 kDa protein</fullName>
        <shortName evidence="9">SRP9</shortName>
    </recommendedName>
</protein>
<evidence type="ECO:0000256" key="7">
    <source>
        <dbReference type="ARBA" id="ARBA00023274"/>
    </source>
</evidence>
<dbReference type="InterPro" id="IPR008832">
    <property type="entry name" value="SRP9"/>
</dbReference>
<dbReference type="EMBL" id="OU963862">
    <property type="protein sequence ID" value="CAH0381056.1"/>
    <property type="molecule type" value="Genomic_DNA"/>
</dbReference>
<accession>A0A9N9ZZV5</accession>
<dbReference type="OrthoDB" id="360923at2759"/>
<evidence type="ECO:0000256" key="6">
    <source>
        <dbReference type="ARBA" id="ARBA00023135"/>
    </source>
</evidence>
<dbReference type="GO" id="GO:0008312">
    <property type="term" value="F:7S RNA binding"/>
    <property type="evidence" value="ECO:0007669"/>
    <property type="project" value="InterPro"/>
</dbReference>
<evidence type="ECO:0000256" key="4">
    <source>
        <dbReference type="ARBA" id="ARBA00022490"/>
    </source>
</evidence>
<dbReference type="PANTHER" id="PTHR12834:SF12">
    <property type="entry name" value="SIGNAL RECOGNITION PARTICLE 9 KDA PROTEIN"/>
    <property type="match status" value="1"/>
</dbReference>
<sequence length="77" mass="9401">MVYTKTWDEFEKTASSLYLRNPMKIRYVMKYNHNEQCLDLRITDNVVCVQYKTQIMQDIKKIEKFVNNLMRNMVSKE</sequence>
<dbReference type="Gene3D" id="3.30.720.10">
    <property type="entry name" value="Signal recognition particle alu RNA binding heterodimer, srp9/1"/>
    <property type="match status" value="1"/>
</dbReference>
<evidence type="ECO:0000256" key="3">
    <source>
        <dbReference type="ARBA" id="ARBA00020414"/>
    </source>
</evidence>